<dbReference type="Proteomes" id="UP001325479">
    <property type="component" value="Chromosome"/>
</dbReference>
<name>A0ABZ0WJ31_9BURK</name>
<proteinExistence type="predicted"/>
<keyword evidence="4" id="KW-1185">Reference proteome</keyword>
<gene>
    <name evidence="3" type="ORF">U0042_25210</name>
</gene>
<evidence type="ECO:0000256" key="1">
    <source>
        <dbReference type="ARBA" id="ARBA00022801"/>
    </source>
</evidence>
<dbReference type="EMBL" id="CP139965">
    <property type="protein sequence ID" value="WQD77320.1"/>
    <property type="molecule type" value="Genomic_DNA"/>
</dbReference>
<accession>A0ABZ0WJ31</accession>
<dbReference type="InterPro" id="IPR006311">
    <property type="entry name" value="TAT_signal"/>
</dbReference>
<dbReference type="Gene3D" id="3.60.15.10">
    <property type="entry name" value="Ribonuclease Z/Hydroxyacylglutathione hydrolase-like"/>
    <property type="match status" value="1"/>
</dbReference>
<dbReference type="RefSeq" id="WP_114814881.1">
    <property type="nucleotide sequence ID" value="NZ_CP139965.1"/>
</dbReference>
<dbReference type="InterPro" id="IPR001279">
    <property type="entry name" value="Metallo-B-lactamas"/>
</dbReference>
<sequence length="337" mass="36854">MTEQRFGRSRRDFMRVAVTAAGSASLPWLTPARAETSADNSAYSPASASHADGDKARGTKLILLGTKGGPTPSALRAAPANVLLVDGQPYVVDCGNGVALQLTKAGIRLPAIRDVFVTHHHSDHNADLLNLVFLAWASGLQTPVHLYGPPRIGKMVDDFVDMNAIDLDVRTREEGRPPFRPLINVHEFDTPRTVLENDHVRVSATLVDHYTIKPAFAYRFETRERTVVFSGDTRYDERLASFAKGADVLVHEVMYLPALEKMLKTHDNAPTLLDHLLKSHTTTEQVGRIAAAAGVGTLVLSHFVPGADPAITDDMWTADVRQHFKGNIVVGKDLMEI</sequence>
<dbReference type="Pfam" id="PF12706">
    <property type="entry name" value="Lactamase_B_2"/>
    <property type="match status" value="1"/>
</dbReference>
<keyword evidence="1" id="KW-0378">Hydrolase</keyword>
<organism evidence="3 4">
    <name type="scientific">Paraburkholderia kururiensis</name>
    <dbReference type="NCBI Taxonomy" id="984307"/>
    <lineage>
        <taxon>Bacteria</taxon>
        <taxon>Pseudomonadati</taxon>
        <taxon>Pseudomonadota</taxon>
        <taxon>Betaproteobacteria</taxon>
        <taxon>Burkholderiales</taxon>
        <taxon>Burkholderiaceae</taxon>
        <taxon>Paraburkholderia</taxon>
    </lineage>
</organism>
<dbReference type="CDD" id="cd07719">
    <property type="entry name" value="arylsulfatase_AtsA-like_MBL-fold"/>
    <property type="match status" value="1"/>
</dbReference>
<reference evidence="3 4" key="1">
    <citation type="submission" date="2023-12" db="EMBL/GenBank/DDBJ databases">
        <title>Genome sequencing and assembly of bacterial species from a model synthetic community.</title>
        <authorList>
            <person name="Hogle S.L."/>
        </authorList>
    </citation>
    <scope>NUCLEOTIDE SEQUENCE [LARGE SCALE GENOMIC DNA]</scope>
    <source>
        <strain evidence="3 4">HAMBI 2494</strain>
    </source>
</reference>
<dbReference type="InterPro" id="IPR036866">
    <property type="entry name" value="RibonucZ/Hydroxyglut_hydro"/>
</dbReference>
<dbReference type="SUPFAM" id="SSF56281">
    <property type="entry name" value="Metallo-hydrolase/oxidoreductase"/>
    <property type="match status" value="1"/>
</dbReference>
<evidence type="ECO:0000313" key="3">
    <source>
        <dbReference type="EMBL" id="WQD77320.1"/>
    </source>
</evidence>
<protein>
    <submittedName>
        <fullName evidence="3">MBL fold metallo-hydrolase</fullName>
    </submittedName>
</protein>
<dbReference type="PANTHER" id="PTHR46018">
    <property type="entry name" value="ZINC PHOSPHODIESTERASE ELAC PROTEIN 1"/>
    <property type="match status" value="1"/>
</dbReference>
<evidence type="ECO:0000259" key="2">
    <source>
        <dbReference type="Pfam" id="PF12706"/>
    </source>
</evidence>
<feature type="domain" description="Metallo-beta-lactamase" evidence="2">
    <location>
        <begin position="91"/>
        <end position="303"/>
    </location>
</feature>
<evidence type="ECO:0000313" key="4">
    <source>
        <dbReference type="Proteomes" id="UP001325479"/>
    </source>
</evidence>
<dbReference type="PROSITE" id="PS51318">
    <property type="entry name" value="TAT"/>
    <property type="match status" value="1"/>
</dbReference>
<dbReference type="PANTHER" id="PTHR46018:SF2">
    <property type="entry name" value="ZINC PHOSPHODIESTERASE ELAC PROTEIN 1"/>
    <property type="match status" value="1"/>
</dbReference>
<dbReference type="InterPro" id="IPR044094">
    <property type="entry name" value="AtsA-like_MBL-fold"/>
</dbReference>